<keyword evidence="1" id="KW-0560">Oxidoreductase</keyword>
<dbReference type="CDD" id="cd05369">
    <property type="entry name" value="TER_DECR_SDR_a"/>
    <property type="match status" value="1"/>
</dbReference>
<evidence type="ECO:0000313" key="3">
    <source>
        <dbReference type="Proteomes" id="UP000308267"/>
    </source>
</evidence>
<evidence type="ECO:0000256" key="1">
    <source>
        <dbReference type="ARBA" id="ARBA00023002"/>
    </source>
</evidence>
<dbReference type="InterPro" id="IPR002347">
    <property type="entry name" value="SDR_fam"/>
</dbReference>
<dbReference type="Gene3D" id="3.40.50.720">
    <property type="entry name" value="NAD(P)-binding Rossmann-like Domain"/>
    <property type="match status" value="1"/>
</dbReference>
<dbReference type="STRING" id="147828.A0A4S2LQN1"/>
<comment type="caution">
    <text evidence="2">The sequence shown here is derived from an EMBL/GenBank/DDBJ whole genome shotgun (WGS) entry which is preliminary data.</text>
</comment>
<dbReference type="GO" id="GO:0006635">
    <property type="term" value="P:fatty acid beta-oxidation"/>
    <property type="evidence" value="ECO:0007669"/>
    <property type="project" value="TreeGrafter"/>
</dbReference>
<protein>
    <recommendedName>
        <fullName evidence="4">2,4-dienoyl-CoA reductase</fullName>
    </recommendedName>
</protein>
<dbReference type="PANTHER" id="PTHR43658:SF8">
    <property type="entry name" value="17-BETA-HYDROXYSTEROID DEHYDROGENASE 14-RELATED"/>
    <property type="match status" value="1"/>
</dbReference>
<dbReference type="Pfam" id="PF13561">
    <property type="entry name" value="adh_short_C2"/>
    <property type="match status" value="1"/>
</dbReference>
<evidence type="ECO:0008006" key="4">
    <source>
        <dbReference type="Google" id="ProtNLM"/>
    </source>
</evidence>
<keyword evidence="3" id="KW-1185">Reference proteome</keyword>
<dbReference type="GO" id="GO:0005739">
    <property type="term" value="C:mitochondrion"/>
    <property type="evidence" value="ECO:0007669"/>
    <property type="project" value="TreeGrafter"/>
</dbReference>
<evidence type="ECO:0000313" key="2">
    <source>
        <dbReference type="EMBL" id="TGZ63238.1"/>
    </source>
</evidence>
<sequence>MSRKLFVHPAVTMPLFTRSMGSESGFFPAERTSMLRNKLFTDRTAVVTGGGSGLGKSIAKTLAILGANVFIFSRREEVLKSACEEIKDQIGIKSPTATSGGNMDYAVADVRDTDAVRRALDACRAKFGVPDLIVNNAAANFISPTERLSSNAFGTIVDIVLKGTANVTLQTGKDLIAAGKPGTFLAITAVYTQTGSAYVVPSAAAKAGVEAMVKSLAVEWSRYGLRFNAIAPGPIYTKGAFSRLDPTGEFIKQLPSRIPAQRLGTPEELANLAAYLLSDYSSWLNGQVINFDGGETVALAGEFNGLLRNLSDKDWDTIEQLIRKNKQS</sequence>
<dbReference type="OrthoDB" id="1888931at2759"/>
<dbReference type="Proteomes" id="UP000308267">
    <property type="component" value="Unassembled WGS sequence"/>
</dbReference>
<dbReference type="AlphaFoldDB" id="A0A4S2LQN1"/>
<gene>
    <name evidence="2" type="ORF">CRM22_007028</name>
</gene>
<dbReference type="PRINTS" id="PR00081">
    <property type="entry name" value="GDHRDH"/>
</dbReference>
<dbReference type="GO" id="GO:0008670">
    <property type="term" value="F:2,4-dienoyl-CoA reductase (NADPH) activity"/>
    <property type="evidence" value="ECO:0007669"/>
    <property type="project" value="TreeGrafter"/>
</dbReference>
<organism evidence="2 3">
    <name type="scientific">Opisthorchis felineus</name>
    <dbReference type="NCBI Taxonomy" id="147828"/>
    <lineage>
        <taxon>Eukaryota</taxon>
        <taxon>Metazoa</taxon>
        <taxon>Spiralia</taxon>
        <taxon>Lophotrochozoa</taxon>
        <taxon>Platyhelminthes</taxon>
        <taxon>Trematoda</taxon>
        <taxon>Digenea</taxon>
        <taxon>Opisthorchiida</taxon>
        <taxon>Opisthorchiata</taxon>
        <taxon>Opisthorchiidae</taxon>
        <taxon>Opisthorchis</taxon>
    </lineage>
</organism>
<name>A0A4S2LQN1_OPIFE</name>
<dbReference type="InterPro" id="IPR036291">
    <property type="entry name" value="NAD(P)-bd_dom_sf"/>
</dbReference>
<accession>A0A4S2LQN1</accession>
<dbReference type="EMBL" id="SJOL01007257">
    <property type="protein sequence ID" value="TGZ63238.1"/>
    <property type="molecule type" value="Genomic_DNA"/>
</dbReference>
<proteinExistence type="predicted"/>
<dbReference type="PANTHER" id="PTHR43658">
    <property type="entry name" value="SHORT-CHAIN DEHYDROGENASE/REDUCTASE"/>
    <property type="match status" value="1"/>
</dbReference>
<reference evidence="2 3" key="1">
    <citation type="journal article" date="2019" name="BMC Genomics">
        <title>New insights from Opisthorchis felineus genome: update on genomics of the epidemiologically important liver flukes.</title>
        <authorList>
            <person name="Ershov N.I."/>
            <person name="Mordvinov V.A."/>
            <person name="Prokhortchouk E.B."/>
            <person name="Pakharukova M.Y."/>
            <person name="Gunbin K.V."/>
            <person name="Ustyantsev K."/>
            <person name="Genaev M.A."/>
            <person name="Blinov A.G."/>
            <person name="Mazur A."/>
            <person name="Boulygina E."/>
            <person name="Tsygankova S."/>
            <person name="Khrameeva E."/>
            <person name="Chekanov N."/>
            <person name="Fan G."/>
            <person name="Xiao A."/>
            <person name="Zhang H."/>
            <person name="Xu X."/>
            <person name="Yang H."/>
            <person name="Solovyev V."/>
            <person name="Lee S.M."/>
            <person name="Liu X."/>
            <person name="Afonnikov D.A."/>
            <person name="Skryabin K.G."/>
        </authorList>
    </citation>
    <scope>NUCLEOTIDE SEQUENCE [LARGE SCALE GENOMIC DNA]</scope>
    <source>
        <strain evidence="2">AK-0245</strain>
        <tissue evidence="2">Whole organism</tissue>
    </source>
</reference>
<dbReference type="SUPFAM" id="SSF51735">
    <property type="entry name" value="NAD(P)-binding Rossmann-fold domains"/>
    <property type="match status" value="1"/>
</dbReference>